<comment type="caution">
    <text evidence="10">The sequence shown here is derived from an EMBL/GenBank/DDBJ whole genome shotgun (WGS) entry which is preliminary data.</text>
</comment>
<dbReference type="InterPro" id="IPR027417">
    <property type="entry name" value="P-loop_NTPase"/>
</dbReference>
<proteinExistence type="predicted"/>
<dbReference type="InterPro" id="IPR036640">
    <property type="entry name" value="ABC1_TM_sf"/>
</dbReference>
<name>A0A9D2QKJ3_9FIRM</name>
<feature type="domain" description="ABC transmembrane type-1" evidence="9">
    <location>
        <begin position="25"/>
        <end position="325"/>
    </location>
</feature>
<feature type="domain" description="ABC transporter" evidence="8">
    <location>
        <begin position="366"/>
        <end position="579"/>
    </location>
</feature>
<feature type="transmembrane region" description="Helical" evidence="7">
    <location>
        <begin position="20"/>
        <end position="45"/>
    </location>
</feature>
<evidence type="ECO:0000313" key="10">
    <source>
        <dbReference type="EMBL" id="HJC88191.1"/>
    </source>
</evidence>
<comment type="subcellular location">
    <subcellularLocation>
        <location evidence="1">Cell membrane</location>
        <topology evidence="1">Multi-pass membrane protein</topology>
    </subcellularLocation>
</comment>
<accession>A0A9D2QKJ3</accession>
<dbReference type="PROSITE" id="PS50893">
    <property type="entry name" value="ABC_TRANSPORTER_2"/>
    <property type="match status" value="1"/>
</dbReference>
<keyword evidence="6 7" id="KW-0472">Membrane</keyword>
<dbReference type="PANTHER" id="PTHR24221:SF632">
    <property type="entry name" value="ATP-DEPENDENT LIPID A-CORE FLIPPASE"/>
    <property type="match status" value="1"/>
</dbReference>
<feature type="non-terminal residue" evidence="10">
    <location>
        <position position="579"/>
    </location>
</feature>
<dbReference type="PROSITE" id="PS50929">
    <property type="entry name" value="ABC_TM1F"/>
    <property type="match status" value="1"/>
</dbReference>
<feature type="transmembrane region" description="Helical" evidence="7">
    <location>
        <begin position="79"/>
        <end position="104"/>
    </location>
</feature>
<gene>
    <name evidence="10" type="ORF">H9926_09265</name>
</gene>
<dbReference type="GO" id="GO:0005524">
    <property type="term" value="F:ATP binding"/>
    <property type="evidence" value="ECO:0007669"/>
    <property type="project" value="UniProtKB-KW"/>
</dbReference>
<dbReference type="Gene3D" id="1.20.1560.10">
    <property type="entry name" value="ABC transporter type 1, transmembrane domain"/>
    <property type="match status" value="1"/>
</dbReference>
<reference evidence="10" key="1">
    <citation type="journal article" date="2021" name="PeerJ">
        <title>Extensive microbial diversity within the chicken gut microbiome revealed by metagenomics and culture.</title>
        <authorList>
            <person name="Gilroy R."/>
            <person name="Ravi A."/>
            <person name="Getino M."/>
            <person name="Pursley I."/>
            <person name="Horton D.L."/>
            <person name="Alikhan N.F."/>
            <person name="Baker D."/>
            <person name="Gharbi K."/>
            <person name="Hall N."/>
            <person name="Watson M."/>
            <person name="Adriaenssens E.M."/>
            <person name="Foster-Nyarko E."/>
            <person name="Jarju S."/>
            <person name="Secka A."/>
            <person name="Antonio M."/>
            <person name="Oren A."/>
            <person name="Chaudhuri R.R."/>
            <person name="La Ragione R."/>
            <person name="Hildebrand F."/>
            <person name="Pallen M.J."/>
        </authorList>
    </citation>
    <scope>NUCLEOTIDE SEQUENCE</scope>
    <source>
        <strain evidence="10">ChiBcec1-1630</strain>
    </source>
</reference>
<dbReference type="InterPro" id="IPR017871">
    <property type="entry name" value="ABC_transporter-like_CS"/>
</dbReference>
<evidence type="ECO:0000256" key="7">
    <source>
        <dbReference type="SAM" id="Phobius"/>
    </source>
</evidence>
<evidence type="ECO:0000256" key="4">
    <source>
        <dbReference type="ARBA" id="ARBA00022840"/>
    </source>
</evidence>
<dbReference type="GO" id="GO:0016887">
    <property type="term" value="F:ATP hydrolysis activity"/>
    <property type="evidence" value="ECO:0007669"/>
    <property type="project" value="InterPro"/>
</dbReference>
<dbReference type="AlphaFoldDB" id="A0A9D2QKJ3"/>
<dbReference type="InterPro" id="IPR003439">
    <property type="entry name" value="ABC_transporter-like_ATP-bd"/>
</dbReference>
<organism evidence="10 11">
    <name type="scientific">Candidatus Eisenbergiella intestinigallinarum</name>
    <dbReference type="NCBI Taxonomy" id="2838549"/>
    <lineage>
        <taxon>Bacteria</taxon>
        <taxon>Bacillati</taxon>
        <taxon>Bacillota</taxon>
        <taxon>Clostridia</taxon>
        <taxon>Lachnospirales</taxon>
        <taxon>Lachnospiraceae</taxon>
        <taxon>Eisenbergiella</taxon>
    </lineage>
</organism>
<dbReference type="InterPro" id="IPR039421">
    <property type="entry name" value="Type_1_exporter"/>
</dbReference>
<evidence type="ECO:0000259" key="9">
    <source>
        <dbReference type="PROSITE" id="PS50929"/>
    </source>
</evidence>
<feature type="transmembrane region" description="Helical" evidence="7">
    <location>
        <begin position="158"/>
        <end position="178"/>
    </location>
</feature>
<dbReference type="Gene3D" id="3.40.50.300">
    <property type="entry name" value="P-loop containing nucleotide triphosphate hydrolases"/>
    <property type="match status" value="1"/>
</dbReference>
<feature type="transmembrane region" description="Helical" evidence="7">
    <location>
        <begin position="184"/>
        <end position="201"/>
    </location>
</feature>
<keyword evidence="4 10" id="KW-0067">ATP-binding</keyword>
<evidence type="ECO:0000256" key="6">
    <source>
        <dbReference type="ARBA" id="ARBA00023136"/>
    </source>
</evidence>
<keyword evidence="5 7" id="KW-1133">Transmembrane helix</keyword>
<dbReference type="GO" id="GO:0005886">
    <property type="term" value="C:plasma membrane"/>
    <property type="evidence" value="ECO:0007669"/>
    <property type="project" value="UniProtKB-SubCell"/>
</dbReference>
<dbReference type="SUPFAM" id="SSF90123">
    <property type="entry name" value="ABC transporter transmembrane region"/>
    <property type="match status" value="1"/>
</dbReference>
<dbReference type="EMBL" id="DWVS01000231">
    <property type="protein sequence ID" value="HJC88191.1"/>
    <property type="molecule type" value="Genomic_DNA"/>
</dbReference>
<evidence type="ECO:0000259" key="8">
    <source>
        <dbReference type="PROSITE" id="PS50893"/>
    </source>
</evidence>
<keyword evidence="2 7" id="KW-0812">Transmembrane</keyword>
<dbReference type="SUPFAM" id="SSF52540">
    <property type="entry name" value="P-loop containing nucleoside triphosphate hydrolases"/>
    <property type="match status" value="1"/>
</dbReference>
<dbReference type="PROSITE" id="PS00211">
    <property type="entry name" value="ABC_TRANSPORTER_1"/>
    <property type="match status" value="1"/>
</dbReference>
<dbReference type="InterPro" id="IPR011527">
    <property type="entry name" value="ABC1_TM_dom"/>
</dbReference>
<reference evidence="10" key="2">
    <citation type="submission" date="2021-04" db="EMBL/GenBank/DDBJ databases">
        <authorList>
            <person name="Gilroy R."/>
        </authorList>
    </citation>
    <scope>NUCLEOTIDE SEQUENCE</scope>
    <source>
        <strain evidence="10">ChiBcec1-1630</strain>
    </source>
</reference>
<evidence type="ECO:0000256" key="1">
    <source>
        <dbReference type="ARBA" id="ARBA00004651"/>
    </source>
</evidence>
<evidence type="ECO:0000256" key="5">
    <source>
        <dbReference type="ARBA" id="ARBA00022989"/>
    </source>
</evidence>
<dbReference type="SMART" id="SM00382">
    <property type="entry name" value="AAA"/>
    <property type="match status" value="1"/>
</dbReference>
<dbReference type="PANTHER" id="PTHR24221">
    <property type="entry name" value="ATP-BINDING CASSETTE SUB-FAMILY B"/>
    <property type="match status" value="1"/>
</dbReference>
<feature type="transmembrane region" description="Helical" evidence="7">
    <location>
        <begin position="269"/>
        <end position="289"/>
    </location>
</feature>
<protein>
    <submittedName>
        <fullName evidence="10">ABC transporter ATP-binding protein/permease</fullName>
    </submittedName>
</protein>
<dbReference type="Proteomes" id="UP000823922">
    <property type="component" value="Unassembled WGS sequence"/>
</dbReference>
<sequence>MIENISKLRHILSKAQKRRVCGLGVMILISGLLETIGISAILPLVQAVIDRDGMLQNETVQMVCGWLGFTLTEENFNNFILLLLGLVIGIIVVKNLFLLLVTYVQARFVNSNQFRTVSYMLEEYLNRPYEFYLNADIPTVFRLVDSDVPKVFTILMEYIQLASEGVVAVFICVFLLVVDWRMTLILGGILGVMTLLIIKVMKPKLNAMGLKSQKVQSRMGKWRLQSIYGIKDVKILHREAFFARNFRKYSQIAGEVTSKYNVLNNIPRLLIETICMGGILGYLGVYILMDQDLTAMVTQIAAFGYAATRLIPSVNRLNGHMTNIAFFQPSLDYVYENVDFSDYTKYGEYQNKDDANAAPIPVKDEIRMDHITYAYPNSTKNVLEDASMRIPIGKSVGVMGPSGAGKTTAIDILMGLLKVQQGTISCGGKNIFDNYPSWLSHIGYIPQSIFLTDDSLRENIAFGVEPDQIDDDRVWEVLAEAQMKEFVEQMPEQLNTSVGDRGVRLSGGQRQRIGIARALYHNPEILVFDEATSALDNDTESAIMEAIDSFHGRKTLIIIAHRLRTIENCDIIYNVDQGK</sequence>
<dbReference type="InterPro" id="IPR003593">
    <property type="entry name" value="AAA+_ATPase"/>
</dbReference>
<dbReference type="GO" id="GO:0034040">
    <property type="term" value="F:ATPase-coupled lipid transmembrane transporter activity"/>
    <property type="evidence" value="ECO:0007669"/>
    <property type="project" value="TreeGrafter"/>
</dbReference>
<evidence type="ECO:0000256" key="2">
    <source>
        <dbReference type="ARBA" id="ARBA00022692"/>
    </source>
</evidence>
<keyword evidence="3" id="KW-0547">Nucleotide-binding</keyword>
<dbReference type="Pfam" id="PF00005">
    <property type="entry name" value="ABC_tran"/>
    <property type="match status" value="1"/>
</dbReference>
<evidence type="ECO:0000256" key="3">
    <source>
        <dbReference type="ARBA" id="ARBA00022741"/>
    </source>
</evidence>
<dbReference type="Pfam" id="PF00664">
    <property type="entry name" value="ABC_membrane"/>
    <property type="match status" value="1"/>
</dbReference>
<evidence type="ECO:0000313" key="11">
    <source>
        <dbReference type="Proteomes" id="UP000823922"/>
    </source>
</evidence>
<dbReference type="GO" id="GO:0140359">
    <property type="term" value="F:ABC-type transporter activity"/>
    <property type="evidence" value="ECO:0007669"/>
    <property type="project" value="InterPro"/>
</dbReference>